<evidence type="ECO:0000256" key="1">
    <source>
        <dbReference type="SAM" id="MobiDB-lite"/>
    </source>
</evidence>
<gene>
    <name evidence="2" type="ORF">ACFQ08_19355</name>
</gene>
<comment type="caution">
    <text evidence="2">The sequence shown here is derived from an EMBL/GenBank/DDBJ whole genome shotgun (WGS) entry which is preliminary data.</text>
</comment>
<evidence type="ECO:0000313" key="3">
    <source>
        <dbReference type="Proteomes" id="UP001597024"/>
    </source>
</evidence>
<accession>A0ABW3DU34</accession>
<organism evidence="2 3">
    <name type="scientific">Streptosporangium algeriense</name>
    <dbReference type="NCBI Taxonomy" id="1682748"/>
    <lineage>
        <taxon>Bacteria</taxon>
        <taxon>Bacillati</taxon>
        <taxon>Actinomycetota</taxon>
        <taxon>Actinomycetes</taxon>
        <taxon>Streptosporangiales</taxon>
        <taxon>Streptosporangiaceae</taxon>
        <taxon>Streptosporangium</taxon>
    </lineage>
</organism>
<keyword evidence="3" id="KW-1185">Reference proteome</keyword>
<dbReference type="Proteomes" id="UP001597024">
    <property type="component" value="Unassembled WGS sequence"/>
</dbReference>
<evidence type="ECO:0008006" key="4">
    <source>
        <dbReference type="Google" id="ProtNLM"/>
    </source>
</evidence>
<proteinExistence type="predicted"/>
<sequence>MRPQLRDDREHGSHIITVLEEAWAAIHTHDPELPRVVMIIGREMDRRWLNWDHFTPGTWSSNTGRTPELFTSGKLIGMGSRGPRSRPAGANTAMPPGACPRLQAP</sequence>
<feature type="region of interest" description="Disordered" evidence="1">
    <location>
        <begin position="60"/>
        <end position="105"/>
    </location>
</feature>
<name>A0ABW3DU34_9ACTN</name>
<evidence type="ECO:0000313" key="2">
    <source>
        <dbReference type="EMBL" id="MFD0886709.1"/>
    </source>
</evidence>
<protein>
    <recommendedName>
        <fullName evidence="4">Uracil-DNA glycosylase-like domain-containing protein</fullName>
    </recommendedName>
</protein>
<dbReference type="EMBL" id="JBHTHX010000692">
    <property type="protein sequence ID" value="MFD0886709.1"/>
    <property type="molecule type" value="Genomic_DNA"/>
</dbReference>
<reference evidence="3" key="1">
    <citation type="journal article" date="2019" name="Int. J. Syst. Evol. Microbiol.">
        <title>The Global Catalogue of Microorganisms (GCM) 10K type strain sequencing project: providing services to taxonomists for standard genome sequencing and annotation.</title>
        <authorList>
            <consortium name="The Broad Institute Genomics Platform"/>
            <consortium name="The Broad Institute Genome Sequencing Center for Infectious Disease"/>
            <person name="Wu L."/>
            <person name="Ma J."/>
        </authorList>
    </citation>
    <scope>NUCLEOTIDE SEQUENCE [LARGE SCALE GENOMIC DNA]</scope>
    <source>
        <strain evidence="3">CCUG 62974</strain>
    </source>
</reference>